<dbReference type="EMBL" id="NGMM01000001">
    <property type="protein sequence ID" value="OTP19405.1"/>
    <property type="molecule type" value="Genomic_DNA"/>
</dbReference>
<name>A0A242KE08_9ENTE</name>
<accession>A0A242KE08</accession>
<organism evidence="3">
    <name type="scientific">Candidatus Enterococcus clewellii</name>
    <dbReference type="NCBI Taxonomy" id="1834193"/>
    <lineage>
        <taxon>Bacteria</taxon>
        <taxon>Bacillati</taxon>
        <taxon>Bacillota</taxon>
        <taxon>Bacilli</taxon>
        <taxon>Lactobacillales</taxon>
        <taxon>Enterococcaceae</taxon>
        <taxon>Enterococcus</taxon>
    </lineage>
</organism>
<evidence type="ECO:0000256" key="1">
    <source>
        <dbReference type="SAM" id="MobiDB-lite"/>
    </source>
</evidence>
<reference evidence="4" key="3">
    <citation type="submission" date="2024-03" db="EMBL/GenBank/DDBJ databases">
        <title>The Genome Sequence of Enterococcus sp. DIV0242b.</title>
        <authorList>
            <consortium name="The Broad Institute Genomics Platform"/>
            <consortium name="The Broad Institute Microbial Omics Core"/>
            <consortium name="The Broad Institute Genomic Center for Infectious Diseases"/>
            <person name="Earl A."/>
            <person name="Manson A."/>
            <person name="Gilmore M."/>
            <person name="Schwartman J."/>
            <person name="Shea T."/>
            <person name="Abouelleil A."/>
            <person name="Cao P."/>
            <person name="Chapman S."/>
            <person name="Cusick C."/>
            <person name="Young S."/>
            <person name="Neafsey D."/>
            <person name="Nusbaum C."/>
            <person name="Birren B."/>
        </authorList>
    </citation>
    <scope>NUCLEOTIDE SEQUENCE</scope>
    <source>
        <strain evidence="4">9E7_DIV0242</strain>
    </source>
</reference>
<feature type="compositionally biased region" description="Low complexity" evidence="1">
    <location>
        <begin position="29"/>
        <end position="51"/>
    </location>
</feature>
<keyword evidence="2" id="KW-0732">Signal</keyword>
<reference evidence="4" key="2">
    <citation type="submission" date="2017-05" db="EMBL/GenBank/DDBJ databases">
        <authorList>
            <consortium name="The Broad Institute Genomics Platform"/>
            <consortium name="The Broad Institute Genomic Center for Infectious Diseases"/>
            <person name="Earl A."/>
            <person name="Manson A."/>
            <person name="Schwartman J."/>
            <person name="Gilmore M."/>
            <person name="Abouelleil A."/>
            <person name="Cao P."/>
            <person name="Chapman S."/>
            <person name="Cusick C."/>
            <person name="Shea T."/>
            <person name="Young S."/>
            <person name="Neafsey D."/>
            <person name="Nusbaum C."/>
            <person name="Birren B."/>
        </authorList>
    </citation>
    <scope>NUCLEOTIDE SEQUENCE</scope>
    <source>
        <strain evidence="4">9E7_DIV0242</strain>
    </source>
</reference>
<dbReference type="AlphaFoldDB" id="A0A242KE08"/>
<evidence type="ECO:0000256" key="2">
    <source>
        <dbReference type="SAM" id="SignalP"/>
    </source>
</evidence>
<dbReference type="EMBL" id="CP147247">
    <property type="protein sequence ID" value="WYJ89483.1"/>
    <property type="molecule type" value="Genomic_DNA"/>
</dbReference>
<dbReference type="Gene3D" id="3.90.1010.20">
    <property type="match status" value="2"/>
</dbReference>
<proteinExistence type="predicted"/>
<keyword evidence="5" id="KW-1185">Reference proteome</keyword>
<feature type="region of interest" description="Disordered" evidence="1">
    <location>
        <begin position="22"/>
        <end position="64"/>
    </location>
</feature>
<evidence type="ECO:0008006" key="6">
    <source>
        <dbReference type="Google" id="ProtNLM"/>
    </source>
</evidence>
<reference evidence="3" key="1">
    <citation type="submission" date="2017-05" db="EMBL/GenBank/DDBJ databases">
        <title>The Genome Sequence of Enterococcus sp. 9E7_DIV0242.</title>
        <authorList>
            <consortium name="The Broad Institute Genomics Platform"/>
            <consortium name="The Broad Institute Genomic Center for Infectious Diseases"/>
            <person name="Earl A."/>
            <person name="Manson A."/>
            <person name="Schwartman J."/>
            <person name="Gilmore M."/>
            <person name="Abouelleil A."/>
            <person name="Cao P."/>
            <person name="Chapman S."/>
            <person name="Cusick C."/>
            <person name="Shea T."/>
            <person name="Young S."/>
            <person name="Neafsey D."/>
            <person name="Nusbaum C."/>
            <person name="Birren B."/>
        </authorList>
    </citation>
    <scope>NUCLEOTIDE SEQUENCE [LARGE SCALE GENOMIC DNA]</scope>
    <source>
        <strain evidence="3">9E7_DIV0242</strain>
    </source>
</reference>
<feature type="signal peptide" evidence="2">
    <location>
        <begin position="1"/>
        <end position="22"/>
    </location>
</feature>
<gene>
    <name evidence="4" type="ORF">A5888_001205</name>
    <name evidence="3" type="ORF">A5888_001222</name>
</gene>
<dbReference type="PROSITE" id="PS51257">
    <property type="entry name" value="PROKAR_LIPOPROTEIN"/>
    <property type="match status" value="1"/>
</dbReference>
<dbReference type="Proteomes" id="UP000195141">
    <property type="component" value="Chromosome"/>
</dbReference>
<sequence>MKKITLTTAILLALLAATGCSADDKKETASSSSSTAQSSSATTESSSTAAADVTIADGSTKDSAPAEGTVYMRQLLTAPHGTKSFAVTNVTMNGDKILAVQLDEFQYVSPDDFTGVPNSDGAFGENYPTDTVLSSKRENDKAYSEMMADKGGASQGWAESMDAITAFAVGKTVSELEDTVKELDALGEDDSPADVVTGATFSDTSGYLQAIIDAATKGAISTGIKTSTEDLKEAQVLGAPHGDKSFSVTTVALDGDKLAAVSLDEFQYVDPASFGGVPNSDADFGADVQEGLVLSSKEANNDAYSKLMADKGGASQDWADSMDAIAEFALGKTVSELEASVKELDALGEDDSPADVVTGATFSDTSGYLQAVIDAMKAVK</sequence>
<protein>
    <recommendedName>
        <fullName evidence="6">Peptidoglycan-binding protein</fullName>
    </recommendedName>
</protein>
<evidence type="ECO:0000313" key="3">
    <source>
        <dbReference type="EMBL" id="OTP19405.1"/>
    </source>
</evidence>
<feature type="chain" id="PRO_5013371925" description="Peptidoglycan-binding protein" evidence="2">
    <location>
        <begin position="23"/>
        <end position="380"/>
    </location>
</feature>
<evidence type="ECO:0000313" key="4">
    <source>
        <dbReference type="EMBL" id="WYJ89483.1"/>
    </source>
</evidence>
<dbReference type="RefSeq" id="WP_086348282.1">
    <property type="nucleotide sequence ID" value="NZ_CP147247.1"/>
</dbReference>
<evidence type="ECO:0000313" key="5">
    <source>
        <dbReference type="Proteomes" id="UP000195141"/>
    </source>
</evidence>
<dbReference type="OrthoDB" id="2604992at2"/>